<dbReference type="KEGG" id="tmk:QGN29_13260"/>
<sequence length="243" mass="28084">MILRRFMKHVKDQNWVAVGLDVLVVITGIFLGMQVTEMNDERKNRDLERDYLERLVIDLEENIETLKGSVDFHEKIKASINETASFLMLEEWDEEAHEKIRKQMMAWGAFPVLPLQTGAWDELVSTGRLSLIQDSITRDSLQKTASELLMVRTQFDQMATVGGTWAQEFERFTSLWRSKNGEMFIRPDFKEVFGDEVFVTNLLVSASRQGRAIGLREAQITTNKKTLSLLKCQLKQSECSMER</sequence>
<feature type="transmembrane region" description="Helical" evidence="1">
    <location>
        <begin position="15"/>
        <end position="35"/>
    </location>
</feature>
<keyword evidence="3" id="KW-1185">Reference proteome</keyword>
<dbReference type="Proteomes" id="UP001268683">
    <property type="component" value="Chromosome"/>
</dbReference>
<evidence type="ECO:0000313" key="3">
    <source>
        <dbReference type="Proteomes" id="UP001268683"/>
    </source>
</evidence>
<name>A0AA52EGT1_9PROT</name>
<reference evidence="2" key="1">
    <citation type="submission" date="2023-04" db="EMBL/GenBank/DDBJ databases">
        <title>Complete genome sequence of Temperatibacter marinus.</title>
        <authorList>
            <person name="Rong J.-C."/>
            <person name="Yi M.-L."/>
            <person name="Zhao Q."/>
        </authorList>
    </citation>
    <scope>NUCLEOTIDE SEQUENCE</scope>
    <source>
        <strain evidence="2">NBRC 110045</strain>
    </source>
</reference>
<accession>A0AA52EGT1</accession>
<keyword evidence="1" id="KW-0812">Transmembrane</keyword>
<organism evidence="2 3">
    <name type="scientific">Temperatibacter marinus</name>
    <dbReference type="NCBI Taxonomy" id="1456591"/>
    <lineage>
        <taxon>Bacteria</taxon>
        <taxon>Pseudomonadati</taxon>
        <taxon>Pseudomonadota</taxon>
        <taxon>Alphaproteobacteria</taxon>
        <taxon>Kordiimonadales</taxon>
        <taxon>Temperatibacteraceae</taxon>
        <taxon>Temperatibacter</taxon>
    </lineage>
</organism>
<dbReference type="EMBL" id="CP123872">
    <property type="protein sequence ID" value="WND02515.1"/>
    <property type="molecule type" value="Genomic_DNA"/>
</dbReference>
<evidence type="ECO:0000256" key="1">
    <source>
        <dbReference type="SAM" id="Phobius"/>
    </source>
</evidence>
<evidence type="ECO:0000313" key="2">
    <source>
        <dbReference type="EMBL" id="WND02515.1"/>
    </source>
</evidence>
<keyword evidence="1" id="KW-1133">Transmembrane helix</keyword>
<gene>
    <name evidence="2" type="ORF">QGN29_13260</name>
</gene>
<proteinExistence type="predicted"/>
<dbReference type="AlphaFoldDB" id="A0AA52EGT1"/>
<keyword evidence="1" id="KW-0472">Membrane</keyword>
<protein>
    <submittedName>
        <fullName evidence="2">Uncharacterized protein</fullName>
    </submittedName>
</protein>
<dbReference type="RefSeq" id="WP_310798350.1">
    <property type="nucleotide sequence ID" value="NZ_CP123872.1"/>
</dbReference>